<evidence type="ECO:0000313" key="3">
    <source>
        <dbReference type="EMBL" id="AFN75903.1"/>
    </source>
</evidence>
<dbReference type="PANTHER" id="PTHR43174:SF1">
    <property type="entry name" value="UDP-N-ACETYLGLUCOSAMINE 2-EPIMERASE"/>
    <property type="match status" value="1"/>
</dbReference>
<name>I7A3Z8_MELRP</name>
<dbReference type="AlphaFoldDB" id="I7A3Z8"/>
<dbReference type="CDD" id="cd03786">
    <property type="entry name" value="GTB_UDP-GlcNAc_2-Epimerase"/>
    <property type="match status" value="1"/>
</dbReference>
<evidence type="ECO:0000313" key="4">
    <source>
        <dbReference type="Proteomes" id="UP000009011"/>
    </source>
</evidence>
<dbReference type="KEGG" id="mro:MROS_2673"/>
<dbReference type="InterPro" id="IPR029767">
    <property type="entry name" value="WecB-like"/>
</dbReference>
<dbReference type="Proteomes" id="UP000009011">
    <property type="component" value="Chromosome"/>
</dbReference>
<dbReference type="NCBIfam" id="TIGR00236">
    <property type="entry name" value="wecB"/>
    <property type="match status" value="1"/>
</dbReference>
<proteinExistence type="inferred from homology"/>
<protein>
    <submittedName>
        <fullName evidence="3">UDP-N-acetylglucosamine 2-epimerase</fullName>
    </submittedName>
</protein>
<keyword evidence="4" id="KW-1185">Reference proteome</keyword>
<comment type="similarity">
    <text evidence="1">Belongs to the UDP-N-acetylglucosamine 2-epimerase family.</text>
</comment>
<gene>
    <name evidence="3" type="ordered locus">MROS_2673</name>
</gene>
<reference evidence="3 4" key="1">
    <citation type="journal article" date="2013" name="PLoS ONE">
        <title>Genomic analysis of Melioribacter roseus, facultatively anaerobic organotrophic bacterium representing a novel deep lineage within Bacteriodetes/Chlorobi group.</title>
        <authorList>
            <person name="Kadnikov V.V."/>
            <person name="Mardanov A.V."/>
            <person name="Podosokorskaya O.A."/>
            <person name="Gavrilov S.N."/>
            <person name="Kublanov I.V."/>
            <person name="Beletsky A.V."/>
            <person name="Bonch-Osmolovskaya E.A."/>
            <person name="Ravin N.V."/>
        </authorList>
    </citation>
    <scope>NUCLEOTIDE SEQUENCE [LARGE SCALE GENOMIC DNA]</scope>
    <source>
        <strain evidence="4">JCM 17771 / P3M-2</strain>
    </source>
</reference>
<dbReference type="InterPro" id="IPR003331">
    <property type="entry name" value="UDP_GlcNAc_Epimerase_2_dom"/>
</dbReference>
<feature type="domain" description="UDP-N-acetylglucosamine 2-epimerase" evidence="2">
    <location>
        <begin position="28"/>
        <end position="326"/>
    </location>
</feature>
<sequence>MKIAFVVGARPQFIKLAPFCQRKELLRNTIIIHTGQHFDKEMSDLFFNELNIPEPNYYLGINSGNHGEQTGKMLIALESMITKELPDFIIVFGDTNTTLAGALVGSKLHIPVIHIEAGLRSFNKKMPEEINRIVADHISDYLFVPTKTALNNLKKENLSSKSYLTGDIMVDSLKMVIKKVRRLETYSKYSLTKNNYYLLTLHRPYNVDNPLNLIKILTELNKLGDKILFPVHPRTLKVIEDNSISIPPNIVLVKPVGYFDFINLLSNCKKIITDSGGVQKEAYILEKICITLRSETEWIETVESGWNLLVNPYTNEDYHEKIKKFLPPFNHPPIFGDDVTNKMVEIINNIEG</sequence>
<dbReference type="Pfam" id="PF02350">
    <property type="entry name" value="Epimerase_2"/>
    <property type="match status" value="1"/>
</dbReference>
<dbReference type="RefSeq" id="WP_014857333.1">
    <property type="nucleotide sequence ID" value="NC_018178.1"/>
</dbReference>
<accession>I7A3Z8</accession>
<dbReference type="STRING" id="1191523.MROS_2673"/>
<dbReference type="PATRIC" id="fig|1191523.3.peg.2808"/>
<dbReference type="PANTHER" id="PTHR43174">
    <property type="entry name" value="UDP-N-ACETYLGLUCOSAMINE 2-EPIMERASE"/>
    <property type="match status" value="1"/>
</dbReference>
<organism evidence="3 4">
    <name type="scientific">Melioribacter roseus (strain DSM 23840 / JCM 17771 / VKM B-2668 / P3M-2)</name>
    <dbReference type="NCBI Taxonomy" id="1191523"/>
    <lineage>
        <taxon>Bacteria</taxon>
        <taxon>Pseudomonadati</taxon>
        <taxon>Ignavibacteriota</taxon>
        <taxon>Ignavibacteria</taxon>
        <taxon>Ignavibacteriales</taxon>
        <taxon>Melioribacteraceae</taxon>
        <taxon>Melioribacter</taxon>
    </lineage>
</organism>
<dbReference type="HOGENOM" id="CLU_041674_0_1_10"/>
<dbReference type="Gene3D" id="3.40.50.2000">
    <property type="entry name" value="Glycogen Phosphorylase B"/>
    <property type="match status" value="2"/>
</dbReference>
<evidence type="ECO:0000256" key="1">
    <source>
        <dbReference type="RuleBase" id="RU003513"/>
    </source>
</evidence>
<dbReference type="GO" id="GO:0016853">
    <property type="term" value="F:isomerase activity"/>
    <property type="evidence" value="ECO:0007669"/>
    <property type="project" value="UniProtKB-KW"/>
</dbReference>
<evidence type="ECO:0000259" key="2">
    <source>
        <dbReference type="Pfam" id="PF02350"/>
    </source>
</evidence>
<keyword evidence="1" id="KW-0413">Isomerase</keyword>
<dbReference type="OrthoDB" id="9803238at2"/>
<dbReference type="eggNOG" id="COG0381">
    <property type="taxonomic scope" value="Bacteria"/>
</dbReference>
<dbReference type="EMBL" id="CP003557">
    <property type="protein sequence ID" value="AFN75903.1"/>
    <property type="molecule type" value="Genomic_DNA"/>
</dbReference>
<dbReference type="SUPFAM" id="SSF53756">
    <property type="entry name" value="UDP-Glycosyltransferase/glycogen phosphorylase"/>
    <property type="match status" value="1"/>
</dbReference>